<dbReference type="Pfam" id="PF01566">
    <property type="entry name" value="Nramp"/>
    <property type="match status" value="1"/>
</dbReference>
<feature type="transmembrane region" description="Helical" evidence="6">
    <location>
        <begin position="200"/>
        <end position="222"/>
    </location>
</feature>
<evidence type="ECO:0000256" key="3">
    <source>
        <dbReference type="ARBA" id="ARBA00022692"/>
    </source>
</evidence>
<reference evidence="7 8" key="1">
    <citation type="journal article" date="2019" name="Int. J. Syst. Evol. Microbiol.">
        <title>The Global Catalogue of Microorganisms (GCM) 10K type strain sequencing project: providing services to taxonomists for standard genome sequencing and annotation.</title>
        <authorList>
            <consortium name="The Broad Institute Genomics Platform"/>
            <consortium name="The Broad Institute Genome Sequencing Center for Infectious Disease"/>
            <person name="Wu L."/>
            <person name="Ma J."/>
        </authorList>
    </citation>
    <scope>NUCLEOTIDE SEQUENCE [LARGE SCALE GENOMIC DNA]</scope>
    <source>
        <strain evidence="7 8">JCM 16221</strain>
    </source>
</reference>
<feature type="transmembrane region" description="Helical" evidence="6">
    <location>
        <begin position="12"/>
        <end position="34"/>
    </location>
</feature>
<evidence type="ECO:0000256" key="5">
    <source>
        <dbReference type="ARBA" id="ARBA00023136"/>
    </source>
</evidence>
<keyword evidence="5 6" id="KW-0472">Membrane</keyword>
<keyword evidence="4 6" id="KW-1133">Transmembrane helix</keyword>
<feature type="transmembrane region" description="Helical" evidence="6">
    <location>
        <begin position="129"/>
        <end position="148"/>
    </location>
</feature>
<dbReference type="InterPro" id="IPR001046">
    <property type="entry name" value="NRAMP_fam"/>
</dbReference>
<dbReference type="PANTHER" id="PTHR11706">
    <property type="entry name" value="SOLUTE CARRIER PROTEIN FAMILY 11 MEMBER"/>
    <property type="match status" value="1"/>
</dbReference>
<organism evidence="7 8">
    <name type="scientific">Saccharopolyspora halophila</name>
    <dbReference type="NCBI Taxonomy" id="405551"/>
    <lineage>
        <taxon>Bacteria</taxon>
        <taxon>Bacillati</taxon>
        <taxon>Actinomycetota</taxon>
        <taxon>Actinomycetes</taxon>
        <taxon>Pseudonocardiales</taxon>
        <taxon>Pseudonocardiaceae</taxon>
        <taxon>Saccharopolyspora</taxon>
    </lineage>
</organism>
<keyword evidence="8" id="KW-1185">Reference proteome</keyword>
<evidence type="ECO:0000313" key="7">
    <source>
        <dbReference type="EMBL" id="GAA2351854.1"/>
    </source>
</evidence>
<feature type="transmembrane region" description="Helical" evidence="6">
    <location>
        <begin position="292"/>
        <end position="318"/>
    </location>
</feature>
<feature type="transmembrane region" description="Helical" evidence="6">
    <location>
        <begin position="401"/>
        <end position="423"/>
    </location>
</feature>
<feature type="transmembrane region" description="Helical" evidence="6">
    <location>
        <begin position="362"/>
        <end position="389"/>
    </location>
</feature>
<keyword evidence="3 6" id="KW-0812">Transmembrane</keyword>
<dbReference type="NCBIfam" id="NF037982">
    <property type="entry name" value="Nramp_1"/>
    <property type="match status" value="1"/>
</dbReference>
<evidence type="ECO:0000256" key="6">
    <source>
        <dbReference type="SAM" id="Phobius"/>
    </source>
</evidence>
<feature type="transmembrane region" description="Helical" evidence="6">
    <location>
        <begin position="54"/>
        <end position="77"/>
    </location>
</feature>
<dbReference type="Proteomes" id="UP001501218">
    <property type="component" value="Unassembled WGS sequence"/>
</dbReference>
<sequence>MSQQLSRQEPAVPVGFLSYLRSFGPGIVVALSWVGTGDLIDNSVAGGNYGYALLWVLPVAIALRFVFVNALGKYVLFNKRDDPSITRGLASLHPVMGWLLLVSFVLYIHLLLSFSLSAVGVAISGLVDGAIPPFVGALIGAASVFLVTAKGVYGVVENTFKVVLALMVLAFVLAIVLVGIDVPALVEGLAFDMPERSGPFDATLVSASLVLATIGSMANLFYPEFLREKGWLSAKYRRVQQYDLAFGSIVVFGLGVVVWALGAEVLHGGGGVSEAGDIAGALQAAIGPVGALIFYFGLLAAGWTTVAGSVFALGKMVVEALHAVRPSRAGRYSSRAKDPVYIAVVLWGLTAVLWTLPGGPGLVPLVVVSHVLTAPFLVLIVFGLIALLNSRAAMGQDRNGWLANLGLALVATLVCVAAAQGLYQAFTEIT</sequence>
<comment type="subcellular location">
    <subcellularLocation>
        <location evidence="1">Membrane</location>
        <topology evidence="1">Multi-pass membrane protein</topology>
    </subcellularLocation>
</comment>
<gene>
    <name evidence="7" type="ORF">GCM10009854_32130</name>
</gene>
<feature type="transmembrane region" description="Helical" evidence="6">
    <location>
        <begin position="242"/>
        <end position="262"/>
    </location>
</feature>
<name>A0ABN3GHI3_9PSEU</name>
<evidence type="ECO:0000256" key="2">
    <source>
        <dbReference type="ARBA" id="ARBA00022448"/>
    </source>
</evidence>
<dbReference type="RefSeq" id="WP_344132709.1">
    <property type="nucleotide sequence ID" value="NZ_BAAARA010000010.1"/>
</dbReference>
<feature type="transmembrane region" description="Helical" evidence="6">
    <location>
        <begin position="160"/>
        <end position="180"/>
    </location>
</feature>
<feature type="transmembrane region" description="Helical" evidence="6">
    <location>
        <begin position="98"/>
        <end position="123"/>
    </location>
</feature>
<evidence type="ECO:0000256" key="4">
    <source>
        <dbReference type="ARBA" id="ARBA00022989"/>
    </source>
</evidence>
<proteinExistence type="predicted"/>
<protein>
    <submittedName>
        <fullName evidence="7">Nramp family divalent metal transporter</fullName>
    </submittedName>
</protein>
<comment type="caution">
    <text evidence="7">The sequence shown here is derived from an EMBL/GenBank/DDBJ whole genome shotgun (WGS) entry which is preliminary data.</text>
</comment>
<dbReference type="PANTHER" id="PTHR11706:SF33">
    <property type="entry name" value="NATURAL RESISTANCE-ASSOCIATED MACROPHAGE PROTEIN 2"/>
    <property type="match status" value="1"/>
</dbReference>
<dbReference type="EMBL" id="BAAARA010000010">
    <property type="protein sequence ID" value="GAA2351854.1"/>
    <property type="molecule type" value="Genomic_DNA"/>
</dbReference>
<evidence type="ECO:0000256" key="1">
    <source>
        <dbReference type="ARBA" id="ARBA00004141"/>
    </source>
</evidence>
<accession>A0ABN3GHI3</accession>
<keyword evidence="2" id="KW-0813">Transport</keyword>
<feature type="transmembrane region" description="Helical" evidence="6">
    <location>
        <begin position="339"/>
        <end position="356"/>
    </location>
</feature>
<evidence type="ECO:0000313" key="8">
    <source>
        <dbReference type="Proteomes" id="UP001501218"/>
    </source>
</evidence>